<keyword evidence="1" id="KW-1015">Disulfide bond</keyword>
<dbReference type="EMBL" id="WJIE01000007">
    <property type="protein sequence ID" value="MRG95095.1"/>
    <property type="molecule type" value="Genomic_DNA"/>
</dbReference>
<feature type="domain" description="CUB" evidence="2">
    <location>
        <begin position="65"/>
        <end position="207"/>
    </location>
</feature>
<evidence type="ECO:0000256" key="1">
    <source>
        <dbReference type="ARBA" id="ARBA00023157"/>
    </source>
</evidence>
<accession>A0A6N7PXX7</accession>
<keyword evidence="4" id="KW-1185">Reference proteome</keyword>
<organism evidence="3 4">
    <name type="scientific">Polyangium spumosum</name>
    <dbReference type="NCBI Taxonomy" id="889282"/>
    <lineage>
        <taxon>Bacteria</taxon>
        <taxon>Pseudomonadati</taxon>
        <taxon>Myxococcota</taxon>
        <taxon>Polyangia</taxon>
        <taxon>Polyangiales</taxon>
        <taxon>Polyangiaceae</taxon>
        <taxon>Polyangium</taxon>
    </lineage>
</organism>
<comment type="caution">
    <text evidence="3">The sequence shown here is derived from an EMBL/GenBank/DDBJ whole genome shotgun (WGS) entry which is preliminary data.</text>
</comment>
<sequence length="212" mass="22261">MIFASGRHRKLLVPLALCLVACSGEEDRDPPGAAQVSMFTGRLETADAVVGLAVSEWGNVYAYVCGGETTFATHSRWFAGSLASGSAPLENDGFRLDVTRRGEETDITLTAPDGAVHTTLAERAGAGSRSAVYESPADAECPWGVVVIDDGGVEPEVHGTWCGLIEAAEVFAQVTPVRPMDFSNDILPVLANTPAGEVRFEVRRAGASPAAQ</sequence>
<dbReference type="InterPro" id="IPR000859">
    <property type="entry name" value="CUB_dom"/>
</dbReference>
<gene>
    <name evidence="3" type="ORF">GF068_24695</name>
</gene>
<evidence type="ECO:0000259" key="2">
    <source>
        <dbReference type="PROSITE" id="PS01180"/>
    </source>
</evidence>
<protein>
    <recommendedName>
        <fullName evidence="2">CUB domain-containing protein</fullName>
    </recommendedName>
</protein>
<dbReference type="RefSeq" id="WP_153821924.1">
    <property type="nucleotide sequence ID" value="NZ_WJIE01000007.1"/>
</dbReference>
<name>A0A6N7PXX7_9BACT</name>
<dbReference type="OrthoDB" id="5509629at2"/>
<proteinExistence type="predicted"/>
<dbReference type="Proteomes" id="UP000440224">
    <property type="component" value="Unassembled WGS sequence"/>
</dbReference>
<dbReference type="PROSITE" id="PS01180">
    <property type="entry name" value="CUB"/>
    <property type="match status" value="1"/>
</dbReference>
<evidence type="ECO:0000313" key="4">
    <source>
        <dbReference type="Proteomes" id="UP000440224"/>
    </source>
</evidence>
<dbReference type="AlphaFoldDB" id="A0A6N7PXX7"/>
<evidence type="ECO:0000313" key="3">
    <source>
        <dbReference type="EMBL" id="MRG95095.1"/>
    </source>
</evidence>
<reference evidence="3 4" key="1">
    <citation type="submission" date="2019-10" db="EMBL/GenBank/DDBJ databases">
        <title>A soil myxobacterium in the family Polyangiaceae.</title>
        <authorList>
            <person name="Li Y."/>
            <person name="Wang J."/>
        </authorList>
    </citation>
    <scope>NUCLEOTIDE SEQUENCE [LARGE SCALE GENOMIC DNA]</scope>
    <source>
        <strain evidence="3 4">DSM 14734</strain>
    </source>
</reference>